<keyword evidence="6" id="KW-0560">Oxidoreductase</keyword>
<dbReference type="GO" id="GO:0046872">
    <property type="term" value="F:metal ion binding"/>
    <property type="evidence" value="ECO:0007669"/>
    <property type="project" value="UniProtKB-KW"/>
</dbReference>
<dbReference type="InterPro" id="IPR036010">
    <property type="entry name" value="2Fe-2S_ferredoxin-like_sf"/>
</dbReference>
<feature type="domain" description="FAD-binding FR-type" evidence="10">
    <location>
        <begin position="4"/>
        <end position="111"/>
    </location>
</feature>
<dbReference type="AlphaFoldDB" id="A0A1M4T6K2"/>
<proteinExistence type="predicted"/>
<dbReference type="Proteomes" id="UP000184327">
    <property type="component" value="Unassembled WGS sequence"/>
</dbReference>
<keyword evidence="12" id="KW-1185">Reference proteome</keyword>
<evidence type="ECO:0000256" key="5">
    <source>
        <dbReference type="ARBA" id="ARBA00022723"/>
    </source>
</evidence>
<dbReference type="Pfam" id="PF22290">
    <property type="entry name" value="DmmA-like_N"/>
    <property type="match status" value="1"/>
</dbReference>
<dbReference type="InterPro" id="IPR006058">
    <property type="entry name" value="2Fe2S_fd_BS"/>
</dbReference>
<accession>A0A1M4T6K2</accession>
<dbReference type="Gene3D" id="3.40.50.80">
    <property type="entry name" value="Nucleotide-binding domain of ferredoxin-NADP reductase (FNR) module"/>
    <property type="match status" value="1"/>
</dbReference>
<dbReference type="SUPFAM" id="SSF54292">
    <property type="entry name" value="2Fe-2S ferredoxin-like"/>
    <property type="match status" value="1"/>
</dbReference>
<dbReference type="CDD" id="cd00207">
    <property type="entry name" value="fer2"/>
    <property type="match status" value="1"/>
</dbReference>
<evidence type="ECO:0000256" key="3">
    <source>
        <dbReference type="ARBA" id="ARBA00022643"/>
    </source>
</evidence>
<keyword evidence="7" id="KW-0408">Iron</keyword>
<dbReference type="InterPro" id="IPR001041">
    <property type="entry name" value="2Fe-2S_ferredoxin-type"/>
</dbReference>
<evidence type="ECO:0000256" key="1">
    <source>
        <dbReference type="ARBA" id="ARBA00001917"/>
    </source>
</evidence>
<dbReference type="CDD" id="cd06185">
    <property type="entry name" value="PDR_like"/>
    <property type="match status" value="1"/>
</dbReference>
<dbReference type="STRING" id="1122156.SAMN02745117_00240"/>
<evidence type="ECO:0000256" key="2">
    <source>
        <dbReference type="ARBA" id="ARBA00022630"/>
    </source>
</evidence>
<comment type="cofactor">
    <cofactor evidence="1">
        <name>FMN</name>
        <dbReference type="ChEBI" id="CHEBI:58210"/>
    </cofactor>
</comment>
<dbReference type="EMBL" id="FQUZ01000002">
    <property type="protein sequence ID" value="SHE40050.1"/>
    <property type="molecule type" value="Genomic_DNA"/>
</dbReference>
<dbReference type="InterPro" id="IPR012675">
    <property type="entry name" value="Beta-grasp_dom_sf"/>
</dbReference>
<dbReference type="PROSITE" id="PS00197">
    <property type="entry name" value="2FE2S_FER_1"/>
    <property type="match status" value="1"/>
</dbReference>
<dbReference type="InterPro" id="IPR054582">
    <property type="entry name" value="DmmA-like_N"/>
</dbReference>
<feature type="domain" description="2Fe-2S ferredoxin-type" evidence="9">
    <location>
        <begin position="231"/>
        <end position="319"/>
    </location>
</feature>
<sequence>MSTSSPLNVTVAAIRPLTPLVREFTFTATDGSLLPRFSAGSHIQVHLPLGDSGRVLRNAYSLVSDPGDGSHYRIAVRRQEDSRGGSRFLHEQVQPGDRLGIGAPANLFAPHSRARHHILVAGGIGITPFMAYVQEFERRGDSFELHHACRTGLTDAYLKHLQQHLGDRFHSYDAEHGKPLRLEQLLHDRPLGTHVYCCGPQRLIDGVRDAARQQGWADTRVHFEAFAAPEPGVPFTAHLARSQCTVQVASDQSLLEALEAGGIGVPNLCRGGVCGQCATRFLDGAVEHRDHFLSSEERTHLLMPCVSRCGSDRPLLLDL</sequence>
<dbReference type="InterPro" id="IPR017927">
    <property type="entry name" value="FAD-bd_FR_type"/>
</dbReference>
<dbReference type="InterPro" id="IPR039261">
    <property type="entry name" value="FNR_nucleotide-bd"/>
</dbReference>
<dbReference type="PRINTS" id="PR00409">
    <property type="entry name" value="PHDIOXRDTASE"/>
</dbReference>
<keyword evidence="2" id="KW-0285">Flavoprotein</keyword>
<dbReference type="InterPro" id="IPR017938">
    <property type="entry name" value="Riboflavin_synthase-like_b-brl"/>
</dbReference>
<evidence type="ECO:0000259" key="10">
    <source>
        <dbReference type="PROSITE" id="PS51384"/>
    </source>
</evidence>
<organism evidence="11 12">
    <name type="scientific">Lampropedia hyalina DSM 16112</name>
    <dbReference type="NCBI Taxonomy" id="1122156"/>
    <lineage>
        <taxon>Bacteria</taxon>
        <taxon>Pseudomonadati</taxon>
        <taxon>Pseudomonadota</taxon>
        <taxon>Betaproteobacteria</taxon>
        <taxon>Burkholderiales</taxon>
        <taxon>Comamonadaceae</taxon>
        <taxon>Lampropedia</taxon>
    </lineage>
</organism>
<name>A0A1M4T6K2_9BURK</name>
<keyword evidence="8" id="KW-0411">Iron-sulfur</keyword>
<gene>
    <name evidence="11" type="ORF">SAMN02745117_00240</name>
</gene>
<dbReference type="OrthoDB" id="370747at2"/>
<dbReference type="Gene3D" id="3.10.20.30">
    <property type="match status" value="1"/>
</dbReference>
<keyword evidence="4" id="KW-0001">2Fe-2S</keyword>
<evidence type="ECO:0000313" key="11">
    <source>
        <dbReference type="EMBL" id="SHE40050.1"/>
    </source>
</evidence>
<dbReference type="GO" id="GO:0016491">
    <property type="term" value="F:oxidoreductase activity"/>
    <property type="evidence" value="ECO:0007669"/>
    <property type="project" value="UniProtKB-KW"/>
</dbReference>
<dbReference type="Pfam" id="PF00111">
    <property type="entry name" value="Fer2"/>
    <property type="match status" value="1"/>
</dbReference>
<dbReference type="GO" id="GO:0051537">
    <property type="term" value="F:2 iron, 2 sulfur cluster binding"/>
    <property type="evidence" value="ECO:0007669"/>
    <property type="project" value="UniProtKB-KW"/>
</dbReference>
<evidence type="ECO:0000256" key="7">
    <source>
        <dbReference type="ARBA" id="ARBA00023004"/>
    </source>
</evidence>
<dbReference type="PROSITE" id="PS51085">
    <property type="entry name" value="2FE2S_FER_2"/>
    <property type="match status" value="1"/>
</dbReference>
<evidence type="ECO:0000256" key="8">
    <source>
        <dbReference type="ARBA" id="ARBA00023014"/>
    </source>
</evidence>
<evidence type="ECO:0000313" key="12">
    <source>
        <dbReference type="Proteomes" id="UP000184327"/>
    </source>
</evidence>
<dbReference type="RefSeq" id="WP_073353700.1">
    <property type="nucleotide sequence ID" value="NZ_FQUZ01000002.1"/>
</dbReference>
<dbReference type="Gene3D" id="2.40.30.10">
    <property type="entry name" value="Translation factors"/>
    <property type="match status" value="1"/>
</dbReference>
<dbReference type="PANTHER" id="PTHR47354:SF1">
    <property type="entry name" value="CARNITINE MONOOXYGENASE REDUCTASE SUBUNIT"/>
    <property type="match status" value="1"/>
</dbReference>
<evidence type="ECO:0000256" key="4">
    <source>
        <dbReference type="ARBA" id="ARBA00022714"/>
    </source>
</evidence>
<evidence type="ECO:0000256" key="6">
    <source>
        <dbReference type="ARBA" id="ARBA00023002"/>
    </source>
</evidence>
<keyword evidence="3" id="KW-0288">FMN</keyword>
<evidence type="ECO:0000259" key="9">
    <source>
        <dbReference type="PROSITE" id="PS51085"/>
    </source>
</evidence>
<dbReference type="PROSITE" id="PS51384">
    <property type="entry name" value="FAD_FR"/>
    <property type="match status" value="1"/>
</dbReference>
<keyword evidence="5" id="KW-0479">Metal-binding</keyword>
<dbReference type="PANTHER" id="PTHR47354">
    <property type="entry name" value="NADH OXIDOREDUCTASE HCR"/>
    <property type="match status" value="1"/>
</dbReference>
<reference evidence="11 12" key="1">
    <citation type="submission" date="2016-11" db="EMBL/GenBank/DDBJ databases">
        <authorList>
            <person name="Jaros S."/>
            <person name="Januszkiewicz K."/>
            <person name="Wedrychowicz H."/>
        </authorList>
    </citation>
    <scope>NUCLEOTIDE SEQUENCE [LARGE SCALE GENOMIC DNA]</scope>
    <source>
        <strain evidence="11 12">DSM 16112</strain>
    </source>
</reference>
<dbReference type="InterPro" id="IPR050415">
    <property type="entry name" value="MRET"/>
</dbReference>
<dbReference type="SUPFAM" id="SSF52343">
    <property type="entry name" value="Ferredoxin reductase-like, C-terminal NADP-linked domain"/>
    <property type="match status" value="1"/>
</dbReference>
<protein>
    <submittedName>
        <fullName evidence="11">Ferredoxin-NADP reductase</fullName>
    </submittedName>
</protein>
<dbReference type="SUPFAM" id="SSF63380">
    <property type="entry name" value="Riboflavin synthase domain-like"/>
    <property type="match status" value="1"/>
</dbReference>